<dbReference type="SUPFAM" id="SSF100879">
    <property type="entry name" value="Lesion bypass DNA polymerase (Y-family), little finger domain"/>
    <property type="match status" value="1"/>
</dbReference>
<dbReference type="GO" id="GO:0003887">
    <property type="term" value="F:DNA-directed DNA polymerase activity"/>
    <property type="evidence" value="ECO:0007669"/>
    <property type="project" value="InterPro"/>
</dbReference>
<dbReference type="InterPro" id="IPR001126">
    <property type="entry name" value="UmuC"/>
</dbReference>
<dbReference type="SUPFAM" id="SSF56672">
    <property type="entry name" value="DNA/RNA polymerases"/>
    <property type="match status" value="1"/>
</dbReference>
<dbReference type="InterPro" id="IPR043128">
    <property type="entry name" value="Rev_trsase/Diguanyl_cyclase"/>
</dbReference>
<dbReference type="AlphaFoldDB" id="A0A2P2C9B3"/>
<dbReference type="InterPro" id="IPR022880">
    <property type="entry name" value="DNApol_IV"/>
</dbReference>
<dbReference type="InterPro" id="IPR050116">
    <property type="entry name" value="DNA_polymerase-Y"/>
</dbReference>
<evidence type="ECO:0000259" key="1">
    <source>
        <dbReference type="PROSITE" id="PS50173"/>
    </source>
</evidence>
<dbReference type="InterPro" id="IPR036775">
    <property type="entry name" value="DNA_pol_Y-fam_lit_finger_sf"/>
</dbReference>
<proteinExistence type="predicted"/>
<dbReference type="NCBIfam" id="NF002883">
    <property type="entry name" value="PRK03352.1"/>
    <property type="match status" value="1"/>
</dbReference>
<accession>A0A2P2C9B3</accession>
<dbReference type="CDD" id="cd03586">
    <property type="entry name" value="PolY_Pol_IV_kappa"/>
    <property type="match status" value="1"/>
</dbReference>
<name>A0A2P2C9B3_9ZZZZ</name>
<organism evidence="2">
    <name type="scientific">metagenome</name>
    <dbReference type="NCBI Taxonomy" id="256318"/>
    <lineage>
        <taxon>unclassified sequences</taxon>
        <taxon>metagenomes</taxon>
    </lineage>
</organism>
<dbReference type="Gene3D" id="3.40.1170.60">
    <property type="match status" value="1"/>
</dbReference>
<gene>
    <name evidence="2" type="ORF">NOCA1150056</name>
</gene>
<dbReference type="Gene3D" id="1.10.150.20">
    <property type="entry name" value="5' to 3' exonuclease, C-terminal subdomain"/>
    <property type="match status" value="1"/>
</dbReference>
<dbReference type="Gene3D" id="3.30.1490.100">
    <property type="entry name" value="DNA polymerase, Y-family, little finger domain"/>
    <property type="match status" value="1"/>
</dbReference>
<dbReference type="GO" id="GO:0009432">
    <property type="term" value="P:SOS response"/>
    <property type="evidence" value="ECO:0007669"/>
    <property type="project" value="TreeGrafter"/>
</dbReference>
<dbReference type="GO" id="GO:0042276">
    <property type="term" value="P:error-prone translesion synthesis"/>
    <property type="evidence" value="ECO:0007669"/>
    <property type="project" value="TreeGrafter"/>
</dbReference>
<protein>
    <submittedName>
        <fullName evidence="2">DNA polymerase IV</fullName>
    </submittedName>
</protein>
<dbReference type="EMBL" id="CZKB01000007">
    <property type="protein sequence ID" value="CUR58579.1"/>
    <property type="molecule type" value="Genomic_DNA"/>
</dbReference>
<dbReference type="Gene3D" id="3.30.70.270">
    <property type="match status" value="1"/>
</dbReference>
<evidence type="ECO:0000313" key="2">
    <source>
        <dbReference type="EMBL" id="CUR58579.1"/>
    </source>
</evidence>
<dbReference type="Pfam" id="PF00817">
    <property type="entry name" value="IMS"/>
    <property type="match status" value="1"/>
</dbReference>
<dbReference type="GO" id="GO:0005829">
    <property type="term" value="C:cytosol"/>
    <property type="evidence" value="ECO:0007669"/>
    <property type="project" value="TreeGrafter"/>
</dbReference>
<sequence length="367" mass="39707">MPPPRGTPTRGVGRLRHNGEVYGHWVLHVDMDQFLVAVELLRRPELVGKPVVVGGRGDPTERAVVSTASYEARAHGVRSGLALKIARRRSPEAVFLPVDFPVYEAASARVMATLRAVPGAVVEVLGWDEAFVGVETDDPVAEARSIQAAVLAATDLHCSVGIGDTLVRAKIATDFGKPQGTFVLTRDNWMDVMGARPTTALWGVGTKIGKRLEEIGIRTVADLAAADEEALVATFGPTNGPHLGRLGRGGGRARPDDTPWVARAHGRETTFQADLTTPDEVRAALTELAARVVDDVGKEQRAVQRVHLKIRFAPFFTFTRVRKLAEPTDDVEVIARTAFELYLALDDARPVRLLGVRGEMVPPEGGY</sequence>
<feature type="domain" description="UmuC" evidence="1">
    <location>
        <begin position="26"/>
        <end position="205"/>
    </location>
</feature>
<dbReference type="PANTHER" id="PTHR11076">
    <property type="entry name" value="DNA REPAIR POLYMERASE UMUC / TRANSFERASE FAMILY MEMBER"/>
    <property type="match status" value="1"/>
</dbReference>
<dbReference type="GO" id="GO:0003684">
    <property type="term" value="F:damaged DNA binding"/>
    <property type="evidence" value="ECO:0007669"/>
    <property type="project" value="InterPro"/>
</dbReference>
<dbReference type="Pfam" id="PF11799">
    <property type="entry name" value="IMS_C"/>
    <property type="match status" value="1"/>
</dbReference>
<dbReference type="InterPro" id="IPR017961">
    <property type="entry name" value="DNA_pol_Y-fam_little_finger"/>
</dbReference>
<dbReference type="PANTHER" id="PTHR11076:SF33">
    <property type="entry name" value="DNA POLYMERASE KAPPA"/>
    <property type="match status" value="1"/>
</dbReference>
<dbReference type="InterPro" id="IPR043502">
    <property type="entry name" value="DNA/RNA_pol_sf"/>
</dbReference>
<dbReference type="PROSITE" id="PS50173">
    <property type="entry name" value="UMUC"/>
    <property type="match status" value="1"/>
</dbReference>
<reference evidence="2" key="1">
    <citation type="submission" date="2015-08" db="EMBL/GenBank/DDBJ databases">
        <authorList>
            <person name="Babu N.S."/>
            <person name="Beckwith C.J."/>
            <person name="Beseler K.G."/>
            <person name="Brison A."/>
            <person name="Carone J.V."/>
            <person name="Caskin T.P."/>
            <person name="Diamond M."/>
            <person name="Durham M.E."/>
            <person name="Foxe J.M."/>
            <person name="Go M."/>
            <person name="Henderson B.A."/>
            <person name="Jones I.B."/>
            <person name="McGettigan J.A."/>
            <person name="Micheletti S.J."/>
            <person name="Nasrallah M.E."/>
            <person name="Ortiz D."/>
            <person name="Piller C.R."/>
            <person name="Privatt S.R."/>
            <person name="Schneider S.L."/>
            <person name="Sharp S."/>
            <person name="Smith T.C."/>
            <person name="Stanton J.D."/>
            <person name="Ullery H.E."/>
            <person name="Wilson R.J."/>
            <person name="Serrano M.G."/>
            <person name="Buck G."/>
            <person name="Lee V."/>
            <person name="Wang Y."/>
            <person name="Carvalho R."/>
            <person name="Voegtly L."/>
            <person name="Shi R."/>
            <person name="Duckworth R."/>
            <person name="Johnson A."/>
            <person name="Loviza R."/>
            <person name="Walstead R."/>
            <person name="Shah Z."/>
            <person name="Kiflezghi M."/>
            <person name="Wade K."/>
            <person name="Ball S.L."/>
            <person name="Bradley K.W."/>
            <person name="Asai D.J."/>
            <person name="Bowman C.A."/>
            <person name="Russell D.A."/>
            <person name="Pope W.H."/>
            <person name="Jacobs-Sera D."/>
            <person name="Hendrix R.W."/>
            <person name="Hatfull G.F."/>
        </authorList>
    </citation>
    <scope>NUCLEOTIDE SEQUENCE</scope>
</reference>
<dbReference type="GO" id="GO:0006281">
    <property type="term" value="P:DNA repair"/>
    <property type="evidence" value="ECO:0007669"/>
    <property type="project" value="InterPro"/>
</dbReference>